<dbReference type="Gene3D" id="3.40.50.300">
    <property type="entry name" value="P-loop containing nucleotide triphosphate hydrolases"/>
    <property type="match status" value="1"/>
</dbReference>
<feature type="repeat" description="ANK" evidence="2">
    <location>
        <begin position="827"/>
        <end position="860"/>
    </location>
</feature>
<feature type="domain" description="GPI inositol-deacylase winged helix" evidence="3">
    <location>
        <begin position="551"/>
        <end position="638"/>
    </location>
</feature>
<dbReference type="OrthoDB" id="194358at2759"/>
<feature type="domain" description="Nephrocystin 3-like N-terminal" evidence="4">
    <location>
        <begin position="273"/>
        <end position="442"/>
    </location>
</feature>
<evidence type="ECO:0000259" key="3">
    <source>
        <dbReference type="Pfam" id="PF22939"/>
    </source>
</evidence>
<reference evidence="5" key="1">
    <citation type="submission" date="2021-03" db="EMBL/GenBank/DDBJ databases">
        <title>Comparative genomics and phylogenomic investigation of the class Geoglossomycetes provide insights into ecological specialization and systematics.</title>
        <authorList>
            <person name="Melie T."/>
            <person name="Pirro S."/>
            <person name="Miller A.N."/>
            <person name="Quandt A."/>
        </authorList>
    </citation>
    <scope>NUCLEOTIDE SEQUENCE</scope>
    <source>
        <strain evidence="5">GBOQ0MN5Z8</strain>
    </source>
</reference>
<dbReference type="Pfam" id="PF00023">
    <property type="entry name" value="Ank"/>
    <property type="match status" value="1"/>
</dbReference>
<keyword evidence="6" id="KW-1185">Reference proteome</keyword>
<dbReference type="Pfam" id="PF24883">
    <property type="entry name" value="NPHP3_N"/>
    <property type="match status" value="1"/>
</dbReference>
<evidence type="ECO:0000313" key="6">
    <source>
        <dbReference type="Proteomes" id="UP000698800"/>
    </source>
</evidence>
<dbReference type="Gene3D" id="1.25.40.20">
    <property type="entry name" value="Ankyrin repeat-containing domain"/>
    <property type="match status" value="2"/>
</dbReference>
<dbReference type="PANTHER" id="PTHR10039">
    <property type="entry name" value="AMELOGENIN"/>
    <property type="match status" value="1"/>
</dbReference>
<feature type="repeat" description="ANK" evidence="2">
    <location>
        <begin position="861"/>
        <end position="894"/>
    </location>
</feature>
<gene>
    <name evidence="5" type="ORF">FGG08_007313</name>
</gene>
<dbReference type="SUPFAM" id="SSF53474">
    <property type="entry name" value="alpha/beta-Hydrolases"/>
    <property type="match status" value="1"/>
</dbReference>
<proteinExistence type="predicted"/>
<dbReference type="Proteomes" id="UP000698800">
    <property type="component" value="Unassembled WGS sequence"/>
</dbReference>
<dbReference type="InterPro" id="IPR029058">
    <property type="entry name" value="AB_hydrolase_fold"/>
</dbReference>
<dbReference type="Gene3D" id="3.40.50.1820">
    <property type="entry name" value="alpha/beta hydrolase"/>
    <property type="match status" value="1"/>
</dbReference>
<sequence>MARIMTFGYNTSITQVYEAANQGNIFSHARDLLYGLEAKRRQSPNRDLVFIAHSLGGILVKEVLRRSEVDPDRKIAKIFGSTTGVFFFGTPHRGSRDWASFGEGVAAVAGRILGVGVNTQVIHALLPSGPELEICRESFAAQWVKRGDNLTVRTFQESKGVTGTQWGGFNQLIVPPDSSTLDHPGQRARTIDADHMGMVKFSGKNDKAYEMVKEDIEELVIRAGEAGYNLVSDQPKEQKEVGWSEKECECQQLLRTSDYESYKDRNPDRVEKTCQWFLEHSNFQTWYRSNTSSLLWVSADPGCGKSVLSKSLVEKELKSTESRATCYFFFKDDDIKQKSVTHALSALLHQLFSQKKFLIQHAIPDYESEGERLPTLFHKQWTVLTKAATDPKAGEVICILDALDECEESGRYDIIKALSAFYKKANNTEGNPSRFKFLATSRPYLDIERRFTELTHDMPSVHLQGEKESKAISKEINFVIQFEVQKKIGLELNLNDSEKSFLERELSSMPHRTYLWLKLILEVIRGRTSVTRMRIQEIISNLPTTVETAYEAILEKSSDRRLARKLLCIVVAAVRPLTLKEMNIALAIEDHHRSSKDLDLEDEIRFESTVRHLCGLFISVIDQKVYLIHQTAKEFLLAKPEMCSGVWKYSIEPAVSELLVAKTCITYLLFADFSGDLDIGEKPRAENESKVKHYTDKHHYLGYAATQWPIHYQKVQARAEYGMLQSILDICDPQSRRFRNWFYVYWALVHRYELSPWFISSITVVSYFGHEAVAKPLLATEEVDVNSEDSNYGRTPLSWAAGGGHEAMVKLLLATEEVDVDSKDGRYGQTPLSWAAGGGHEAVVKLLLATEKVDVDSKDRYGQTPLSWAARGGHEAVVKLLLATEKVDVDSKDRYGQTPLSWAARGGHEAVVKLLLATEKVDVDSKD</sequence>
<keyword evidence="2" id="KW-0040">ANK repeat</keyword>
<dbReference type="PROSITE" id="PS50088">
    <property type="entry name" value="ANK_REPEAT"/>
    <property type="match status" value="3"/>
</dbReference>
<evidence type="ECO:0000256" key="2">
    <source>
        <dbReference type="PROSITE-ProRule" id="PRU00023"/>
    </source>
</evidence>
<evidence type="ECO:0000259" key="4">
    <source>
        <dbReference type="Pfam" id="PF24883"/>
    </source>
</evidence>
<dbReference type="EMBL" id="JAGHQL010000276">
    <property type="protein sequence ID" value="KAH0534088.1"/>
    <property type="molecule type" value="Genomic_DNA"/>
</dbReference>
<dbReference type="Pfam" id="PF12796">
    <property type="entry name" value="Ank_2"/>
    <property type="match status" value="1"/>
</dbReference>
<name>A0A9P8KU30_9PEZI</name>
<keyword evidence="1" id="KW-0677">Repeat</keyword>
<evidence type="ECO:0000313" key="5">
    <source>
        <dbReference type="EMBL" id="KAH0534088.1"/>
    </source>
</evidence>
<dbReference type="SMART" id="SM00248">
    <property type="entry name" value="ANK"/>
    <property type="match status" value="4"/>
</dbReference>
<comment type="caution">
    <text evidence="5">The sequence shown here is derived from an EMBL/GenBank/DDBJ whole genome shotgun (WGS) entry which is preliminary data.</text>
</comment>
<dbReference type="AlphaFoldDB" id="A0A9P8KU30"/>
<dbReference type="InterPro" id="IPR054471">
    <property type="entry name" value="GPIID_WHD"/>
</dbReference>
<dbReference type="PANTHER" id="PTHR10039:SF5">
    <property type="entry name" value="NACHT DOMAIN-CONTAINING PROTEIN"/>
    <property type="match status" value="1"/>
</dbReference>
<organism evidence="5 6">
    <name type="scientific">Glutinoglossum americanum</name>
    <dbReference type="NCBI Taxonomy" id="1670608"/>
    <lineage>
        <taxon>Eukaryota</taxon>
        <taxon>Fungi</taxon>
        <taxon>Dikarya</taxon>
        <taxon>Ascomycota</taxon>
        <taxon>Pezizomycotina</taxon>
        <taxon>Geoglossomycetes</taxon>
        <taxon>Geoglossales</taxon>
        <taxon>Geoglossaceae</taxon>
        <taxon>Glutinoglossum</taxon>
    </lineage>
</organism>
<dbReference type="InterPro" id="IPR027417">
    <property type="entry name" value="P-loop_NTPase"/>
</dbReference>
<dbReference type="Pfam" id="PF22939">
    <property type="entry name" value="WHD_GPIID"/>
    <property type="match status" value="1"/>
</dbReference>
<dbReference type="InterPro" id="IPR036770">
    <property type="entry name" value="Ankyrin_rpt-contain_sf"/>
</dbReference>
<evidence type="ECO:0000256" key="1">
    <source>
        <dbReference type="ARBA" id="ARBA00022737"/>
    </source>
</evidence>
<feature type="non-terminal residue" evidence="5">
    <location>
        <position position="927"/>
    </location>
</feature>
<dbReference type="InterPro" id="IPR002110">
    <property type="entry name" value="Ankyrin_rpt"/>
</dbReference>
<accession>A0A9P8KU30</accession>
<dbReference type="InterPro" id="IPR056884">
    <property type="entry name" value="NPHP3-like_N"/>
</dbReference>
<feature type="repeat" description="ANK" evidence="2">
    <location>
        <begin position="895"/>
        <end position="916"/>
    </location>
</feature>
<dbReference type="SUPFAM" id="SSF48403">
    <property type="entry name" value="Ankyrin repeat"/>
    <property type="match status" value="1"/>
</dbReference>
<protein>
    <submittedName>
        <fullName evidence="5">Uncharacterized protein</fullName>
    </submittedName>
</protein>
<dbReference type="PROSITE" id="PS50297">
    <property type="entry name" value="ANK_REP_REGION"/>
    <property type="match status" value="2"/>
</dbReference>